<evidence type="ECO:0000313" key="4">
    <source>
        <dbReference type="EMBL" id="MDQ0177161.1"/>
    </source>
</evidence>
<accession>A0ABT9WV31</accession>
<gene>
    <name evidence="4" type="ORF">J2S08_003040</name>
</gene>
<dbReference type="Pfam" id="PF25990">
    <property type="entry name" value="Beta-barrel_YknX"/>
    <property type="match status" value="1"/>
</dbReference>
<reference evidence="4 5" key="1">
    <citation type="submission" date="2023-07" db="EMBL/GenBank/DDBJ databases">
        <title>Genomic Encyclopedia of Type Strains, Phase IV (KMG-IV): sequencing the most valuable type-strain genomes for metagenomic binning, comparative biology and taxonomic classification.</title>
        <authorList>
            <person name="Goeker M."/>
        </authorList>
    </citation>
    <scope>NUCLEOTIDE SEQUENCE [LARGE SCALE GENOMIC DNA]</scope>
    <source>
        <strain evidence="4 5">DSM 23837</strain>
    </source>
</reference>
<feature type="transmembrane region" description="Helical" evidence="2">
    <location>
        <begin position="6"/>
        <end position="25"/>
    </location>
</feature>
<keyword evidence="1" id="KW-0175">Coiled coil</keyword>
<comment type="caution">
    <text evidence="4">The sequence shown here is derived from an EMBL/GenBank/DDBJ whole genome shotgun (WGS) entry which is preliminary data.</text>
</comment>
<dbReference type="InterPro" id="IPR058636">
    <property type="entry name" value="Beta-barrel_YknX"/>
</dbReference>
<dbReference type="EMBL" id="JAUSTT010000019">
    <property type="protein sequence ID" value="MDQ0177161.1"/>
    <property type="molecule type" value="Genomic_DNA"/>
</dbReference>
<evidence type="ECO:0000256" key="1">
    <source>
        <dbReference type="SAM" id="Coils"/>
    </source>
</evidence>
<keyword evidence="5" id="KW-1185">Reference proteome</keyword>
<evidence type="ECO:0000259" key="3">
    <source>
        <dbReference type="Pfam" id="PF25990"/>
    </source>
</evidence>
<proteinExistence type="predicted"/>
<dbReference type="PANTHER" id="PTHR30469">
    <property type="entry name" value="MULTIDRUG RESISTANCE PROTEIN MDTA"/>
    <property type="match status" value="1"/>
</dbReference>
<keyword evidence="2" id="KW-0812">Transmembrane</keyword>
<dbReference type="Proteomes" id="UP001223586">
    <property type="component" value="Unassembled WGS sequence"/>
</dbReference>
<organism evidence="4 5">
    <name type="scientific">Bacillus chungangensis</name>
    <dbReference type="NCBI Taxonomy" id="587633"/>
    <lineage>
        <taxon>Bacteria</taxon>
        <taxon>Bacillati</taxon>
        <taxon>Bacillota</taxon>
        <taxon>Bacilli</taxon>
        <taxon>Bacillales</taxon>
        <taxon>Bacillaceae</taxon>
        <taxon>Bacillus</taxon>
    </lineage>
</organism>
<keyword evidence="2" id="KW-1133">Transmembrane helix</keyword>
<dbReference type="RefSeq" id="WP_307230920.1">
    <property type="nucleotide sequence ID" value="NZ_JAUSTT010000019.1"/>
</dbReference>
<keyword evidence="2" id="KW-0472">Membrane</keyword>
<name>A0ABT9WV31_9BACI</name>
<dbReference type="Gene3D" id="2.40.420.20">
    <property type="match status" value="1"/>
</dbReference>
<evidence type="ECO:0000313" key="5">
    <source>
        <dbReference type="Proteomes" id="UP001223586"/>
    </source>
</evidence>
<evidence type="ECO:0000256" key="2">
    <source>
        <dbReference type="SAM" id="Phobius"/>
    </source>
</evidence>
<feature type="coiled-coil region" evidence="1">
    <location>
        <begin position="97"/>
        <end position="187"/>
    </location>
</feature>
<sequence length="410" mass="46032">MTKKRWSIVLIAAILLFATVNIVLISKEKSKVARVHSIHQWKTIQTGSLEESFVADGVVSAADKHYIYVDKEAPFLEFLVEVGDEVSRDTPLFEYANPDLEKQQELLNLEIDRLEKEKRSIEDAIGELENILASLPASRPHTYGSEEDKIIIVEQQEETAYRIEADIAEKELEKSKVEHAIDKYEQQLLLERVSDISVVSGYAGKVADIAYNLDNPVITIMSGDAVVEGLFTEEERSLVEQDMDVQVSSELFKEKMTGTLQSIREVPEQKPDVKTEAAYPFTIALEEIENENIYPGYHVKAKIILDEATTVPLVPEKSLVGSKNEKSIYVLNDKGLIEKKPLKTGIQVNGKAEVVNGAKEGDWYVAKPKGLQTNQPFITPLKVSKLKKTTFRSTPTKTKVKYVLIGALQR</sequence>
<protein>
    <submittedName>
        <fullName evidence="4">HlyD family secretion protein</fullName>
    </submittedName>
</protein>
<feature type="domain" description="YknX-like beta-barrel" evidence="3">
    <location>
        <begin position="226"/>
        <end position="303"/>
    </location>
</feature>